<proteinExistence type="predicted"/>
<dbReference type="RefSeq" id="WP_241369049.1">
    <property type="nucleotide sequence ID" value="NZ_JAKZFC010000002.1"/>
</dbReference>
<dbReference type="InterPro" id="IPR001387">
    <property type="entry name" value="Cro/C1-type_HTH"/>
</dbReference>
<dbReference type="InterPro" id="IPR019734">
    <property type="entry name" value="TPR_rpt"/>
</dbReference>
<evidence type="ECO:0000313" key="3">
    <source>
        <dbReference type="Proteomes" id="UP001316087"/>
    </source>
</evidence>
<dbReference type="CDD" id="cd00093">
    <property type="entry name" value="HTH_XRE"/>
    <property type="match status" value="1"/>
</dbReference>
<sequence length="423" mass="50288">METLEQQWGKLIKYTRQQKKLKQDDVAFGICTPSYLSRIENGIVIAEYALYEQLFNRLSISLTETMQQEQHFLQAYEVIYEKLLSNDSLSDEEIKLLQAYEQTFQLFDHQLIAKLIYCRYLLSIKQDIMARSLLNELEPFIPYNTDRMTSLYIAITAFAHLSFLEFQQLADREHNNFNAQLLIRASDFEQANYHYHVAFANHRSYQFQKALDHIELATNHIRHIFKPLFQLKLYSMKGVIFNDLNRFTEALNEYNAGLNLLNHVTSIQTPMQFSSIYNNIAYCYECQKDFEKACNHYALAQHYEHDLHSVINWMRTCYQLQDFTELNQLLNKYDKAQFSVPHHLHQRALLAYACEKEYSISDLKQLEEQAFPHFEQQQYFALTLFYAPLWAGFYEKLHAYKQASNCYQLALQASEKIRERMSR</sequence>
<dbReference type="EMBL" id="JAKZFC010000002">
    <property type="protein sequence ID" value="MCH7322002.1"/>
    <property type="molecule type" value="Genomic_DNA"/>
</dbReference>
<organism evidence="2 3">
    <name type="scientific">Solibacillus palustris</name>
    <dbReference type="NCBI Taxonomy" id="2908203"/>
    <lineage>
        <taxon>Bacteria</taxon>
        <taxon>Bacillati</taxon>
        <taxon>Bacillota</taxon>
        <taxon>Bacilli</taxon>
        <taxon>Bacillales</taxon>
        <taxon>Caryophanaceae</taxon>
        <taxon>Solibacillus</taxon>
    </lineage>
</organism>
<protein>
    <submittedName>
        <fullName evidence="2">Helix-turn-helix domain-containing protein</fullName>
    </submittedName>
</protein>
<reference evidence="2 3" key="1">
    <citation type="submission" date="2022-03" db="EMBL/GenBank/DDBJ databases">
        <authorList>
            <person name="Jo J.-H."/>
            <person name="Im W.-T."/>
        </authorList>
    </citation>
    <scope>NUCLEOTIDE SEQUENCE [LARGE SCALE GENOMIC DNA]</scope>
    <source>
        <strain evidence="2 3">MA9</strain>
    </source>
</reference>
<gene>
    <name evidence="2" type="ORF">LZ480_08860</name>
</gene>
<dbReference type="InterPro" id="IPR011990">
    <property type="entry name" value="TPR-like_helical_dom_sf"/>
</dbReference>
<dbReference type="Pfam" id="PF01381">
    <property type="entry name" value="HTH_3"/>
    <property type="match status" value="1"/>
</dbReference>
<dbReference type="PANTHER" id="PTHR37038">
    <property type="entry name" value="TRANSCRIPTIONAL REGULATOR-RELATED"/>
    <property type="match status" value="1"/>
</dbReference>
<evidence type="ECO:0000259" key="1">
    <source>
        <dbReference type="PROSITE" id="PS50943"/>
    </source>
</evidence>
<dbReference type="InterPro" id="IPR053163">
    <property type="entry name" value="HTH-type_regulator_Rgg"/>
</dbReference>
<dbReference type="SUPFAM" id="SSF47413">
    <property type="entry name" value="lambda repressor-like DNA-binding domains"/>
    <property type="match status" value="1"/>
</dbReference>
<name>A0ABS9UCD6_9BACL</name>
<dbReference type="InterPro" id="IPR010982">
    <property type="entry name" value="Lambda_DNA-bd_dom_sf"/>
</dbReference>
<dbReference type="Proteomes" id="UP001316087">
    <property type="component" value="Unassembled WGS sequence"/>
</dbReference>
<dbReference type="Gene3D" id="1.25.40.10">
    <property type="entry name" value="Tetratricopeptide repeat domain"/>
    <property type="match status" value="2"/>
</dbReference>
<accession>A0ABS9UCD6</accession>
<evidence type="ECO:0000313" key="2">
    <source>
        <dbReference type="EMBL" id="MCH7322002.1"/>
    </source>
</evidence>
<dbReference type="SMART" id="SM00530">
    <property type="entry name" value="HTH_XRE"/>
    <property type="match status" value="1"/>
</dbReference>
<keyword evidence="3" id="KW-1185">Reference proteome</keyword>
<dbReference type="SUPFAM" id="SSF48452">
    <property type="entry name" value="TPR-like"/>
    <property type="match status" value="1"/>
</dbReference>
<dbReference type="SMART" id="SM00028">
    <property type="entry name" value="TPR"/>
    <property type="match status" value="3"/>
</dbReference>
<dbReference type="PROSITE" id="PS50943">
    <property type="entry name" value="HTH_CROC1"/>
    <property type="match status" value="1"/>
</dbReference>
<feature type="domain" description="HTH cro/C1-type" evidence="1">
    <location>
        <begin position="12"/>
        <end position="65"/>
    </location>
</feature>
<comment type="caution">
    <text evidence="2">The sequence shown here is derived from an EMBL/GenBank/DDBJ whole genome shotgun (WGS) entry which is preliminary data.</text>
</comment>